<dbReference type="InterPro" id="IPR011047">
    <property type="entry name" value="Quinoprotein_ADH-like_sf"/>
</dbReference>
<organism evidence="2 3">
    <name type="scientific">bacterium (Candidatus Blackallbacteria) CG17_big_fil_post_rev_8_21_14_2_50_48_46</name>
    <dbReference type="NCBI Taxonomy" id="2014261"/>
    <lineage>
        <taxon>Bacteria</taxon>
        <taxon>Candidatus Blackallbacteria</taxon>
    </lineage>
</organism>
<sequence>MRMLQPQFLFRSLGFLLSAFILNACQITSPFEKSALPVQTQAVKSGQILNLKLRFDKGFQTQCSQCRAEYVKLEIKGPGHVSTPLYAYGADANGFIKVLNENPQLSAQVPAGSNWTAIAGLYANNNPDAEPILKVGAAFHVPNTDPQIEMDLRALQSAELIKALHEIGSNKVLTPLDLEKYQAFSDALLGVVQNPDGTYQMNRVPAGQDPSNFLDARKIAGLIAQDTLSEISENAGQTLNPNLLSSLPQAFHTYRAKELTAGLTPLSMNPATGHLFSFDILQNTKRIYGLSSALANLPLKPVFNPVEVGRLQNIYLSLGHANPSGTQPIPVIYLMEYTGLNRMSLKALDQRSGALVWNYNFNQTDSLETRFVPVSQTDKRGTASPADDTDIVYTTLLADHWSFPGTRGVYALREGQLVWRYSEDREFTGSGALSPGGDKLYLVTRSDPFSSAKLIAVKTQPAAPPQGEKAWLQEVDLGEEAFDTATPVVGTDGTVYVNTVNTANQRHFVQMPGHLQAIAANGQRKWKAALAVASFFPPVIGHQGGEDILYTSTEGAKLHAIRQNGSEKWQVTLPGTVGEGPSGSPTLGLNLAGETVIYVPWGNGLIYAIRDQGTEGKVLWAQAPGGKNNRTVLLKDGVLYATTMDGGEGQFVQIRSLKVNTPNMPPQAPWPMLGGNLMASGRSQLHE</sequence>
<dbReference type="PANTHER" id="PTHR34512:SF30">
    <property type="entry name" value="OUTER MEMBRANE PROTEIN ASSEMBLY FACTOR BAMB"/>
    <property type="match status" value="1"/>
</dbReference>
<dbReference type="InterPro" id="IPR015943">
    <property type="entry name" value="WD40/YVTN_repeat-like_dom_sf"/>
</dbReference>
<evidence type="ECO:0000256" key="1">
    <source>
        <dbReference type="SAM" id="SignalP"/>
    </source>
</evidence>
<protein>
    <recommendedName>
        <fullName evidence="4">Cytochrome c domain-containing protein</fullName>
    </recommendedName>
</protein>
<dbReference type="AlphaFoldDB" id="A0A2M7G6U1"/>
<feature type="chain" id="PRO_5014824721" description="Cytochrome c domain-containing protein" evidence="1">
    <location>
        <begin position="25"/>
        <end position="687"/>
    </location>
</feature>
<gene>
    <name evidence="2" type="ORF">COW36_07445</name>
</gene>
<accession>A0A2M7G6U1</accession>
<reference evidence="2 3" key="1">
    <citation type="submission" date="2017-09" db="EMBL/GenBank/DDBJ databases">
        <title>Depth-based differentiation of microbial function through sediment-hosted aquifers and enrichment of novel symbionts in the deep terrestrial subsurface.</title>
        <authorList>
            <person name="Probst A.J."/>
            <person name="Ladd B."/>
            <person name="Jarett J.K."/>
            <person name="Geller-Mcgrath D.E."/>
            <person name="Sieber C.M."/>
            <person name="Emerson J.B."/>
            <person name="Anantharaman K."/>
            <person name="Thomas B.C."/>
            <person name="Malmstrom R."/>
            <person name="Stieglmeier M."/>
            <person name="Klingl A."/>
            <person name="Woyke T."/>
            <person name="Ryan C.M."/>
            <person name="Banfield J.F."/>
        </authorList>
    </citation>
    <scope>NUCLEOTIDE SEQUENCE [LARGE SCALE GENOMIC DNA]</scope>
    <source>
        <strain evidence="2">CG17_big_fil_post_rev_8_21_14_2_50_48_46</strain>
    </source>
</reference>
<dbReference type="SUPFAM" id="SSF50998">
    <property type="entry name" value="Quinoprotein alcohol dehydrogenase-like"/>
    <property type="match status" value="1"/>
</dbReference>
<evidence type="ECO:0000313" key="2">
    <source>
        <dbReference type="EMBL" id="PIW17770.1"/>
    </source>
</evidence>
<proteinExistence type="predicted"/>
<dbReference type="PANTHER" id="PTHR34512">
    <property type="entry name" value="CELL SURFACE PROTEIN"/>
    <property type="match status" value="1"/>
</dbReference>
<dbReference type="Proteomes" id="UP000231019">
    <property type="component" value="Unassembled WGS sequence"/>
</dbReference>
<dbReference type="InterPro" id="IPR018391">
    <property type="entry name" value="PQQ_b-propeller_rpt"/>
</dbReference>
<keyword evidence="1" id="KW-0732">Signal</keyword>
<name>A0A2M7G6U1_9BACT</name>
<feature type="signal peptide" evidence="1">
    <location>
        <begin position="1"/>
        <end position="24"/>
    </location>
</feature>
<dbReference type="EMBL" id="PFFQ01000020">
    <property type="protein sequence ID" value="PIW17770.1"/>
    <property type="molecule type" value="Genomic_DNA"/>
</dbReference>
<dbReference type="SMART" id="SM00564">
    <property type="entry name" value="PQQ"/>
    <property type="match status" value="5"/>
</dbReference>
<dbReference type="Gene3D" id="2.130.10.10">
    <property type="entry name" value="YVTN repeat-like/Quinoprotein amine dehydrogenase"/>
    <property type="match status" value="1"/>
</dbReference>
<comment type="caution">
    <text evidence="2">The sequence shown here is derived from an EMBL/GenBank/DDBJ whole genome shotgun (WGS) entry which is preliminary data.</text>
</comment>
<evidence type="ECO:0008006" key="4">
    <source>
        <dbReference type="Google" id="ProtNLM"/>
    </source>
</evidence>
<evidence type="ECO:0000313" key="3">
    <source>
        <dbReference type="Proteomes" id="UP000231019"/>
    </source>
</evidence>